<dbReference type="AlphaFoldDB" id="A0A6J6F8S2"/>
<evidence type="ECO:0000313" key="1">
    <source>
        <dbReference type="EMBL" id="CAB4583294.1"/>
    </source>
</evidence>
<reference evidence="1" key="1">
    <citation type="submission" date="2020-05" db="EMBL/GenBank/DDBJ databases">
        <authorList>
            <person name="Chiriac C."/>
            <person name="Salcher M."/>
            <person name="Ghai R."/>
            <person name="Kavagutti S V."/>
        </authorList>
    </citation>
    <scope>NUCLEOTIDE SEQUENCE</scope>
</reference>
<dbReference type="EMBL" id="CAEZTR010000090">
    <property type="protein sequence ID" value="CAB4583294.1"/>
    <property type="molecule type" value="Genomic_DNA"/>
</dbReference>
<name>A0A6J6F8S2_9ZZZZ</name>
<sequence>MLVVVLALEILVNANHLVDVVADIRLDHLCGDGAMVRDGDCLADIVHE</sequence>
<accession>A0A6J6F8S2</accession>
<gene>
    <name evidence="1" type="ORF">UFOPK1711_01347</name>
</gene>
<organism evidence="1">
    <name type="scientific">freshwater metagenome</name>
    <dbReference type="NCBI Taxonomy" id="449393"/>
    <lineage>
        <taxon>unclassified sequences</taxon>
        <taxon>metagenomes</taxon>
        <taxon>ecological metagenomes</taxon>
    </lineage>
</organism>
<protein>
    <submittedName>
        <fullName evidence="1">Unannotated protein</fullName>
    </submittedName>
</protein>
<proteinExistence type="predicted"/>